<dbReference type="AlphaFoldDB" id="A0A9P4QQZ9"/>
<proteinExistence type="inferred from homology"/>
<evidence type="ECO:0000256" key="1">
    <source>
        <dbReference type="ARBA" id="ARBA00007073"/>
    </source>
</evidence>
<dbReference type="PANTHER" id="PTHR31283:SF5">
    <property type="entry name" value="EKC_KEOPS COMPLEX SUBUNIT LAGE3"/>
    <property type="match status" value="1"/>
</dbReference>
<evidence type="ECO:0000313" key="2">
    <source>
        <dbReference type="EMBL" id="KAF2729366.1"/>
    </source>
</evidence>
<dbReference type="InterPro" id="IPR015419">
    <property type="entry name" value="CTAG/Pcc1"/>
</dbReference>
<dbReference type="PANTHER" id="PTHR31283">
    <property type="entry name" value="EKC/KEOPS COMPLEX SUBUNIT PCC1 FAMILY MEMBER"/>
    <property type="match status" value="1"/>
</dbReference>
<dbReference type="GO" id="GO:0070525">
    <property type="term" value="P:tRNA threonylcarbamoyladenosine metabolic process"/>
    <property type="evidence" value="ECO:0007669"/>
    <property type="project" value="TreeGrafter"/>
</dbReference>
<keyword evidence="3" id="KW-1185">Reference proteome</keyword>
<comment type="similarity">
    <text evidence="1">Belongs to the CTAG/PCC1 family.</text>
</comment>
<sequence>MAHNEDDGFPCTLTIDIPFPTAALAYTALQVLCVDAELSNLVKRSFSNPESHPKILRVHYAATTNRMLRVAVNGFLESVGGVIAAMKDLDVDVYDGPLTETLERVQGLVKG</sequence>
<dbReference type="Pfam" id="PF09341">
    <property type="entry name" value="Pcc1"/>
    <property type="match status" value="1"/>
</dbReference>
<dbReference type="EMBL" id="ML996247">
    <property type="protein sequence ID" value="KAF2729366.1"/>
    <property type="molecule type" value="Genomic_DNA"/>
</dbReference>
<comment type="caution">
    <text evidence="2">The sequence shown here is derived from an EMBL/GenBank/DDBJ whole genome shotgun (WGS) entry which is preliminary data.</text>
</comment>
<dbReference type="GO" id="GO:0000408">
    <property type="term" value="C:EKC/KEOPS complex"/>
    <property type="evidence" value="ECO:0007669"/>
    <property type="project" value="TreeGrafter"/>
</dbReference>
<reference evidence="2" key="1">
    <citation type="journal article" date="2020" name="Stud. Mycol.">
        <title>101 Dothideomycetes genomes: a test case for predicting lifestyles and emergence of pathogens.</title>
        <authorList>
            <person name="Haridas S."/>
            <person name="Albert R."/>
            <person name="Binder M."/>
            <person name="Bloem J."/>
            <person name="Labutti K."/>
            <person name="Salamov A."/>
            <person name="Andreopoulos B."/>
            <person name="Baker S."/>
            <person name="Barry K."/>
            <person name="Bills G."/>
            <person name="Bluhm B."/>
            <person name="Cannon C."/>
            <person name="Castanera R."/>
            <person name="Culley D."/>
            <person name="Daum C."/>
            <person name="Ezra D."/>
            <person name="Gonzalez J."/>
            <person name="Henrissat B."/>
            <person name="Kuo A."/>
            <person name="Liang C."/>
            <person name="Lipzen A."/>
            <person name="Lutzoni F."/>
            <person name="Magnuson J."/>
            <person name="Mondo S."/>
            <person name="Nolan M."/>
            <person name="Ohm R."/>
            <person name="Pangilinan J."/>
            <person name="Park H.-J."/>
            <person name="Ramirez L."/>
            <person name="Alfaro M."/>
            <person name="Sun H."/>
            <person name="Tritt A."/>
            <person name="Yoshinaga Y."/>
            <person name="Zwiers L.-H."/>
            <person name="Turgeon B."/>
            <person name="Goodwin S."/>
            <person name="Spatafora J."/>
            <person name="Crous P."/>
            <person name="Grigoriev I."/>
        </authorList>
    </citation>
    <scope>NUCLEOTIDE SEQUENCE</scope>
    <source>
        <strain evidence="2">CBS 125425</strain>
    </source>
</reference>
<dbReference type="Gene3D" id="3.30.310.50">
    <property type="entry name" value="Alpha-D-phosphohexomutase, C-terminal domain"/>
    <property type="match status" value="1"/>
</dbReference>
<organism evidence="2 3">
    <name type="scientific">Polyplosphaeria fusca</name>
    <dbReference type="NCBI Taxonomy" id="682080"/>
    <lineage>
        <taxon>Eukaryota</taxon>
        <taxon>Fungi</taxon>
        <taxon>Dikarya</taxon>
        <taxon>Ascomycota</taxon>
        <taxon>Pezizomycotina</taxon>
        <taxon>Dothideomycetes</taxon>
        <taxon>Pleosporomycetidae</taxon>
        <taxon>Pleosporales</taxon>
        <taxon>Tetraplosphaeriaceae</taxon>
        <taxon>Polyplosphaeria</taxon>
    </lineage>
</organism>
<evidence type="ECO:0000313" key="3">
    <source>
        <dbReference type="Proteomes" id="UP000799444"/>
    </source>
</evidence>
<dbReference type="OrthoDB" id="10025739at2759"/>
<dbReference type="Proteomes" id="UP000799444">
    <property type="component" value="Unassembled WGS sequence"/>
</dbReference>
<protein>
    <submittedName>
        <fullName evidence="2">Pcc1-domain-containing protein</fullName>
    </submittedName>
</protein>
<gene>
    <name evidence="2" type="ORF">EJ04DRAFT_580677</name>
</gene>
<accession>A0A9P4QQZ9</accession>
<name>A0A9P4QQZ9_9PLEO</name>